<gene>
    <name evidence="2" type="ORF">LENED_007701</name>
</gene>
<reference evidence="2 3" key="2">
    <citation type="submission" date="2017-02" db="EMBL/GenBank/DDBJ databases">
        <title>A genome survey and senescence transcriptome analysis in Lentinula edodes.</title>
        <authorList>
            <person name="Sakamoto Y."/>
            <person name="Nakade K."/>
            <person name="Sato S."/>
            <person name="Yoshida Y."/>
            <person name="Miyazaki K."/>
            <person name="Natsume S."/>
            <person name="Konno N."/>
        </authorList>
    </citation>
    <scope>NUCLEOTIDE SEQUENCE [LARGE SCALE GENOMIC DNA]</scope>
    <source>
        <strain evidence="2 3">NBRC 111202</strain>
    </source>
</reference>
<protein>
    <submittedName>
        <fullName evidence="2">2OG-Fe oxygenase</fullName>
    </submittedName>
</protein>
<dbReference type="AlphaFoldDB" id="A0A1Q3EF37"/>
<evidence type="ECO:0000313" key="2">
    <source>
        <dbReference type="EMBL" id="GAW05820.1"/>
    </source>
</evidence>
<organism evidence="2 3">
    <name type="scientific">Lentinula edodes</name>
    <name type="common">Shiitake mushroom</name>
    <name type="synonym">Lentinus edodes</name>
    <dbReference type="NCBI Taxonomy" id="5353"/>
    <lineage>
        <taxon>Eukaryota</taxon>
        <taxon>Fungi</taxon>
        <taxon>Dikarya</taxon>
        <taxon>Basidiomycota</taxon>
        <taxon>Agaricomycotina</taxon>
        <taxon>Agaricomycetes</taxon>
        <taxon>Agaricomycetidae</taxon>
        <taxon>Agaricales</taxon>
        <taxon>Marasmiineae</taxon>
        <taxon>Omphalotaceae</taxon>
        <taxon>Lentinula</taxon>
    </lineage>
</organism>
<dbReference type="PANTHER" id="PTHR33099">
    <property type="entry name" value="FE2OG DIOXYGENASE DOMAIN-CONTAINING PROTEIN"/>
    <property type="match status" value="1"/>
</dbReference>
<accession>A0A1Q3EF37</accession>
<keyword evidence="3" id="KW-1185">Reference proteome</keyword>
<evidence type="ECO:0000313" key="3">
    <source>
        <dbReference type="Proteomes" id="UP000188533"/>
    </source>
</evidence>
<dbReference type="PANTHER" id="PTHR33099:SF7">
    <property type="entry name" value="MYND-TYPE DOMAIN-CONTAINING PROTEIN"/>
    <property type="match status" value="1"/>
</dbReference>
<dbReference type="EMBL" id="BDGU01000270">
    <property type="protein sequence ID" value="GAW05820.1"/>
    <property type="molecule type" value="Genomic_DNA"/>
</dbReference>
<reference evidence="2 3" key="1">
    <citation type="submission" date="2016-08" db="EMBL/GenBank/DDBJ databases">
        <authorList>
            <consortium name="Lentinula edodes genome sequencing consortium"/>
            <person name="Sakamoto Y."/>
            <person name="Nakade K."/>
            <person name="Sato S."/>
            <person name="Yoshida Y."/>
            <person name="Miyazaki K."/>
            <person name="Natsume S."/>
            <person name="Konno N."/>
        </authorList>
    </citation>
    <scope>NUCLEOTIDE SEQUENCE [LARGE SCALE GENOMIC DNA]</scope>
    <source>
        <strain evidence="2 3">NBRC 111202</strain>
    </source>
</reference>
<feature type="region of interest" description="Disordered" evidence="1">
    <location>
        <begin position="384"/>
        <end position="406"/>
    </location>
</feature>
<sequence>MAWYTDVQHEVKPITSGYRLALSYNLVHVTPGVPPPILPDMHSSIISLRRVLKKWRTYKYPDIEPNIMCHILSHKYSPAGLSTGFKALKGKDSYLVAQLMPLAAEQEFFVGLANLTYHQTGTADGDGGYGNYYKRRRGYGRYGYGRYGYYGDSDCDDDDDEEVPGIDEVIDTTLTVDILFDMAGNKPAGSKKISLDLENLVQQDAFEDVEPDEDHYEGYMGNYSGEVEQWYRRTVLIIMPEESARSILYTSDYALGILHRAALERPGKPSPEDLFFVAFSFEQIVQKAPQISRGISLIRDLVENGPQEDCQIAQQWAEQVISQLLTTLEAPTVQDVSLLIETARKQGLSYLTCTLIPRLEKKSGLHDFWLAMIKELESDRTYFVSPPEAEGSSTSETQNQFENTKKRCLDIVTSTSSSISS</sequence>
<proteinExistence type="predicted"/>
<comment type="caution">
    <text evidence="2">The sequence shown here is derived from an EMBL/GenBank/DDBJ whole genome shotgun (WGS) entry which is preliminary data.</text>
</comment>
<evidence type="ECO:0000256" key="1">
    <source>
        <dbReference type="SAM" id="MobiDB-lite"/>
    </source>
</evidence>
<feature type="compositionally biased region" description="Polar residues" evidence="1">
    <location>
        <begin position="391"/>
        <end position="402"/>
    </location>
</feature>
<dbReference type="Proteomes" id="UP000188533">
    <property type="component" value="Unassembled WGS sequence"/>
</dbReference>
<name>A0A1Q3EF37_LENED</name>